<organism evidence="1">
    <name type="scientific">Anguilla anguilla</name>
    <name type="common">European freshwater eel</name>
    <name type="synonym">Muraena anguilla</name>
    <dbReference type="NCBI Taxonomy" id="7936"/>
    <lineage>
        <taxon>Eukaryota</taxon>
        <taxon>Metazoa</taxon>
        <taxon>Chordata</taxon>
        <taxon>Craniata</taxon>
        <taxon>Vertebrata</taxon>
        <taxon>Euteleostomi</taxon>
        <taxon>Actinopterygii</taxon>
        <taxon>Neopterygii</taxon>
        <taxon>Teleostei</taxon>
        <taxon>Anguilliformes</taxon>
        <taxon>Anguillidae</taxon>
        <taxon>Anguilla</taxon>
    </lineage>
</organism>
<name>A0A0E9WIN9_ANGAN</name>
<reference evidence="1" key="1">
    <citation type="submission" date="2014-11" db="EMBL/GenBank/DDBJ databases">
        <authorList>
            <person name="Amaro Gonzalez C."/>
        </authorList>
    </citation>
    <scope>NUCLEOTIDE SEQUENCE</scope>
</reference>
<evidence type="ECO:0000313" key="1">
    <source>
        <dbReference type="EMBL" id="JAH89338.1"/>
    </source>
</evidence>
<accession>A0A0E9WIN9</accession>
<sequence length="25" mass="2855">MSTISSIPAVNIPVRNNIFLYVRSY</sequence>
<dbReference type="EMBL" id="GBXM01019239">
    <property type="protein sequence ID" value="JAH89338.1"/>
    <property type="molecule type" value="Transcribed_RNA"/>
</dbReference>
<reference evidence="1" key="2">
    <citation type="journal article" date="2015" name="Fish Shellfish Immunol.">
        <title>Early steps in the European eel (Anguilla anguilla)-Vibrio vulnificus interaction in the gills: Role of the RtxA13 toxin.</title>
        <authorList>
            <person name="Callol A."/>
            <person name="Pajuelo D."/>
            <person name="Ebbesson L."/>
            <person name="Teles M."/>
            <person name="MacKenzie S."/>
            <person name="Amaro C."/>
        </authorList>
    </citation>
    <scope>NUCLEOTIDE SEQUENCE</scope>
</reference>
<proteinExistence type="predicted"/>
<dbReference type="AlphaFoldDB" id="A0A0E9WIN9"/>
<protein>
    <submittedName>
        <fullName evidence="1">Uncharacterized protein</fullName>
    </submittedName>
</protein>